<gene>
    <name evidence="2" type="ORF">C834K_0028</name>
</gene>
<dbReference type="AlphaFoldDB" id="A0A3B0Q600"/>
<dbReference type="OrthoDB" id="18136at2"/>
<dbReference type="RefSeq" id="WP_117273722.1">
    <property type="nucleotide sequence ID" value="NZ_LS992154.1"/>
</dbReference>
<evidence type="ECO:0000256" key="1">
    <source>
        <dbReference type="SAM" id="MobiDB-lite"/>
    </source>
</evidence>
<dbReference type="Proteomes" id="UP000258476">
    <property type="component" value="Chromosome"/>
</dbReference>
<reference evidence="3" key="1">
    <citation type="submission" date="2017-11" db="EMBL/GenBank/DDBJ databases">
        <authorList>
            <person name="Seth-Smith MB H."/>
        </authorList>
    </citation>
    <scope>NUCLEOTIDE SEQUENCE [LARGE SCALE GENOMIC DNA]</scope>
</reference>
<feature type="compositionally biased region" description="Basic and acidic residues" evidence="1">
    <location>
        <begin position="1"/>
        <end position="13"/>
    </location>
</feature>
<dbReference type="EMBL" id="LS992154">
    <property type="protein sequence ID" value="SYX08517.1"/>
    <property type="molecule type" value="Genomic_DNA"/>
</dbReference>
<accession>A0A3B0Q600</accession>
<evidence type="ECO:0000313" key="3">
    <source>
        <dbReference type="Proteomes" id="UP000258476"/>
    </source>
</evidence>
<sequence>MEPRYINIKKAETQESSPAKEINTPEYLSPTNMTFEGPVRTLDQLRLALIQKMGEEKGKEMYDKFIQSILISSFGNIHKEMDRAQKASKKMRSVYKE</sequence>
<keyword evidence="3" id="KW-1185">Reference proteome</keyword>
<protein>
    <submittedName>
        <fullName evidence="2">Uncharacterized protein</fullName>
    </submittedName>
</protein>
<feature type="region of interest" description="Disordered" evidence="1">
    <location>
        <begin position="1"/>
        <end position="32"/>
    </location>
</feature>
<evidence type="ECO:0000313" key="2">
    <source>
        <dbReference type="EMBL" id="SYX08517.1"/>
    </source>
</evidence>
<dbReference type="KEGG" id="chla:C834K_0028"/>
<proteinExistence type="predicted"/>
<organism evidence="2 3">
    <name type="scientific">Chlamydia poikilotherma</name>
    <dbReference type="NCBI Taxonomy" id="1967783"/>
    <lineage>
        <taxon>Bacteria</taxon>
        <taxon>Pseudomonadati</taxon>
        <taxon>Chlamydiota</taxon>
        <taxon>Chlamydiia</taxon>
        <taxon>Chlamydiales</taxon>
        <taxon>Chlamydiaceae</taxon>
        <taxon>Chlamydia/Chlamydophila group</taxon>
        <taxon>Chlamydia</taxon>
    </lineage>
</organism>
<name>A0A3B0Q600_9CHLA</name>